<feature type="region of interest" description="Disordered" evidence="1">
    <location>
        <begin position="83"/>
        <end position="111"/>
    </location>
</feature>
<protein>
    <submittedName>
        <fullName evidence="2">Uncharacterized protein</fullName>
    </submittedName>
</protein>
<feature type="compositionally biased region" description="Polar residues" evidence="1">
    <location>
        <begin position="393"/>
        <end position="407"/>
    </location>
</feature>
<organism evidence="2 3">
    <name type="scientific">Penicillium brasilianum</name>
    <dbReference type="NCBI Taxonomy" id="104259"/>
    <lineage>
        <taxon>Eukaryota</taxon>
        <taxon>Fungi</taxon>
        <taxon>Dikarya</taxon>
        <taxon>Ascomycota</taxon>
        <taxon>Pezizomycotina</taxon>
        <taxon>Eurotiomycetes</taxon>
        <taxon>Eurotiomycetidae</taxon>
        <taxon>Eurotiales</taxon>
        <taxon>Aspergillaceae</taxon>
        <taxon>Penicillium</taxon>
    </lineage>
</organism>
<feature type="region of interest" description="Disordered" evidence="1">
    <location>
        <begin position="316"/>
        <end position="413"/>
    </location>
</feature>
<feature type="compositionally biased region" description="Basic residues" evidence="1">
    <location>
        <begin position="329"/>
        <end position="342"/>
    </location>
</feature>
<gene>
    <name evidence="2" type="ORF">PMG11_05957</name>
</gene>
<dbReference type="STRING" id="104259.A0A0F7TQI5"/>
<feature type="compositionally biased region" description="Polar residues" evidence="1">
    <location>
        <begin position="201"/>
        <end position="217"/>
    </location>
</feature>
<feature type="compositionally biased region" description="Polar residues" evidence="1">
    <location>
        <begin position="365"/>
        <end position="377"/>
    </location>
</feature>
<evidence type="ECO:0000313" key="3">
    <source>
        <dbReference type="Proteomes" id="UP000042958"/>
    </source>
</evidence>
<evidence type="ECO:0000313" key="2">
    <source>
        <dbReference type="EMBL" id="CEJ57257.1"/>
    </source>
</evidence>
<dbReference type="AlphaFoldDB" id="A0A0F7TQI5"/>
<dbReference type="EMBL" id="CDHK01000005">
    <property type="protein sequence ID" value="CEJ57257.1"/>
    <property type="molecule type" value="Genomic_DNA"/>
</dbReference>
<dbReference type="OrthoDB" id="4185910at2759"/>
<reference evidence="3" key="1">
    <citation type="journal article" date="2015" name="Genome Announc.">
        <title>Draft genome sequence of the fungus Penicillium brasilianum MG11.</title>
        <authorList>
            <person name="Horn F."/>
            <person name="Linde J."/>
            <person name="Mattern D.J."/>
            <person name="Walther G."/>
            <person name="Guthke R."/>
            <person name="Brakhage A.A."/>
            <person name="Valiante V."/>
        </authorList>
    </citation>
    <scope>NUCLEOTIDE SEQUENCE [LARGE SCALE GENOMIC DNA]</scope>
    <source>
        <strain evidence="3">MG11</strain>
    </source>
</reference>
<accession>A0A0F7TQI5</accession>
<proteinExistence type="predicted"/>
<feature type="compositionally biased region" description="Low complexity" evidence="1">
    <location>
        <begin position="92"/>
        <end position="106"/>
    </location>
</feature>
<dbReference type="Proteomes" id="UP000042958">
    <property type="component" value="Unassembled WGS sequence"/>
</dbReference>
<name>A0A0F7TQI5_PENBI</name>
<feature type="region of interest" description="Disordered" evidence="1">
    <location>
        <begin position="194"/>
        <end position="247"/>
    </location>
</feature>
<feature type="compositionally biased region" description="Basic and acidic residues" evidence="1">
    <location>
        <begin position="220"/>
        <end position="237"/>
    </location>
</feature>
<sequence length="413" mass="45698">MLQTPLSLSNSHVQPRPRFCIFRPGGQLAPLIPADELPSWLHIGNFEPDLNAALQPVSLSFIPREGEYDVICHNCSSSVDSLHQSMSERNSDSQSPLSRSPPSASSQTKSCPGAFFTQTAECDVQAVIQPINILSQPPIQASVQSPFLGMYMLQMPAISSNVMQSVMRTPAAMEKARDIASTCSHIGSDLFEKTYPRGEHQSSGSDADSERSNQASDKTIVLDEAKRVDSPDPRVDRVSSSNSRTGFDAAAEMKLHLQESLEKDEAHETMTVANESIASTRSLTAAVLRLGQLLAEGKIRRPSNFDLGRLHRTSFKKDSAARPSSFHVPSKRVRVRHRRRRADKPNKPDTSKPVAPKVNDEPQPEQHNSDQPNSATKRWQRREKLNRGKKDTGSPTRFTHMTATPNGHESPRR</sequence>
<keyword evidence="3" id="KW-1185">Reference proteome</keyword>
<feature type="compositionally biased region" description="Basic and acidic residues" evidence="1">
    <location>
        <begin position="382"/>
        <end position="392"/>
    </location>
</feature>
<evidence type="ECO:0000256" key="1">
    <source>
        <dbReference type="SAM" id="MobiDB-lite"/>
    </source>
</evidence>